<evidence type="ECO:0000313" key="4">
    <source>
        <dbReference type="Proteomes" id="UP000199150"/>
    </source>
</evidence>
<organism evidence="3 4">
    <name type="scientific">Asticcacaulis taihuensis</name>
    <dbReference type="NCBI Taxonomy" id="260084"/>
    <lineage>
        <taxon>Bacteria</taxon>
        <taxon>Pseudomonadati</taxon>
        <taxon>Pseudomonadota</taxon>
        <taxon>Alphaproteobacteria</taxon>
        <taxon>Caulobacterales</taxon>
        <taxon>Caulobacteraceae</taxon>
        <taxon>Asticcacaulis</taxon>
    </lineage>
</organism>
<feature type="transmembrane region" description="Helical" evidence="2">
    <location>
        <begin position="200"/>
        <end position="223"/>
    </location>
</feature>
<dbReference type="InterPro" id="IPR002528">
    <property type="entry name" value="MATE_fam"/>
</dbReference>
<dbReference type="STRING" id="260084.SAMN02927928_0911"/>
<keyword evidence="2" id="KW-1133">Transmembrane helix</keyword>
<keyword evidence="2" id="KW-0472">Membrane</keyword>
<feature type="transmembrane region" description="Helical" evidence="2">
    <location>
        <begin position="99"/>
        <end position="126"/>
    </location>
</feature>
<gene>
    <name evidence="3" type="ORF">SAMN02927928_0911</name>
</gene>
<evidence type="ECO:0000256" key="2">
    <source>
        <dbReference type="SAM" id="Phobius"/>
    </source>
</evidence>
<dbReference type="InterPro" id="IPR050222">
    <property type="entry name" value="MATE_MdtK"/>
</dbReference>
<feature type="transmembrane region" description="Helical" evidence="2">
    <location>
        <begin position="168"/>
        <end position="188"/>
    </location>
</feature>
<reference evidence="4" key="1">
    <citation type="submission" date="2016-10" db="EMBL/GenBank/DDBJ databases">
        <authorList>
            <person name="Varghese N."/>
            <person name="Submissions S."/>
        </authorList>
    </citation>
    <scope>NUCLEOTIDE SEQUENCE [LARGE SCALE GENOMIC DNA]</scope>
    <source>
        <strain evidence="4">CGMCC 1.3431</strain>
    </source>
</reference>
<dbReference type="NCBIfam" id="TIGR00797">
    <property type="entry name" value="matE"/>
    <property type="match status" value="1"/>
</dbReference>
<proteinExistence type="predicted"/>
<dbReference type="RefSeq" id="WP_090644157.1">
    <property type="nucleotide sequence ID" value="NZ_CBCRYE010000001.1"/>
</dbReference>
<feature type="transmembrane region" description="Helical" evidence="2">
    <location>
        <begin position="399"/>
        <end position="421"/>
    </location>
</feature>
<dbReference type="GO" id="GO:0005886">
    <property type="term" value="C:plasma membrane"/>
    <property type="evidence" value="ECO:0007669"/>
    <property type="project" value="TreeGrafter"/>
</dbReference>
<feature type="transmembrane region" description="Helical" evidence="2">
    <location>
        <begin position="287"/>
        <end position="308"/>
    </location>
</feature>
<dbReference type="PANTHER" id="PTHR43298:SF2">
    <property type="entry name" value="FMN_FAD EXPORTER YEEO-RELATED"/>
    <property type="match status" value="1"/>
</dbReference>
<feature type="transmembrane region" description="Helical" evidence="2">
    <location>
        <begin position="52"/>
        <end position="78"/>
    </location>
</feature>
<dbReference type="PANTHER" id="PTHR43298">
    <property type="entry name" value="MULTIDRUG RESISTANCE PROTEIN NORM-RELATED"/>
    <property type="match status" value="1"/>
</dbReference>
<feature type="transmembrane region" description="Helical" evidence="2">
    <location>
        <begin position="328"/>
        <end position="353"/>
    </location>
</feature>
<feature type="transmembrane region" description="Helical" evidence="2">
    <location>
        <begin position="138"/>
        <end position="161"/>
    </location>
</feature>
<protein>
    <submittedName>
        <fullName evidence="3">Multidrug resistance protein, MATE family</fullName>
    </submittedName>
</protein>
<dbReference type="Pfam" id="PF01554">
    <property type="entry name" value="MatE"/>
    <property type="match status" value="2"/>
</dbReference>
<accession>A0A1G4Q4B6</accession>
<name>A0A1G4Q4B6_9CAUL</name>
<feature type="transmembrane region" description="Helical" evidence="2">
    <location>
        <begin position="256"/>
        <end position="275"/>
    </location>
</feature>
<evidence type="ECO:0000313" key="3">
    <source>
        <dbReference type="EMBL" id="SCW39440.1"/>
    </source>
</evidence>
<dbReference type="AlphaFoldDB" id="A0A1G4Q4B6"/>
<keyword evidence="2" id="KW-0812">Transmembrane</keyword>
<dbReference type="GO" id="GO:0042910">
    <property type="term" value="F:xenobiotic transmembrane transporter activity"/>
    <property type="evidence" value="ECO:0007669"/>
    <property type="project" value="InterPro"/>
</dbReference>
<dbReference type="OrthoDB" id="9780160at2"/>
<dbReference type="GO" id="GO:0015297">
    <property type="term" value="F:antiporter activity"/>
    <property type="evidence" value="ECO:0007669"/>
    <property type="project" value="InterPro"/>
</dbReference>
<dbReference type="Proteomes" id="UP000199150">
    <property type="component" value="Unassembled WGS sequence"/>
</dbReference>
<feature type="transmembrane region" description="Helical" evidence="2">
    <location>
        <begin position="427"/>
        <end position="447"/>
    </location>
</feature>
<dbReference type="EMBL" id="FMTS01000001">
    <property type="protein sequence ID" value="SCW39440.1"/>
    <property type="molecule type" value="Genomic_DNA"/>
</dbReference>
<keyword evidence="1" id="KW-0813">Transport</keyword>
<keyword evidence="4" id="KW-1185">Reference proteome</keyword>
<evidence type="ECO:0000256" key="1">
    <source>
        <dbReference type="ARBA" id="ARBA00022448"/>
    </source>
</evidence>
<sequence>MTTLISRIEPQTRAAFAALFRLSWPVIASRVGVMLMALMDTIIVGQHSSAQLGYLTLAQALHWVPALTSMGLLMGVQVKTSHFIGAGDLHRVGAVFQRGIGYALMLGIGFMALLLLGGTHFLGLVVKPDMVAGAHLPLILFACSIPVFLPGQVGSLFLEALGRTRDTLIATLIANALNVALLLLLVPGHVTLFGIHFEGAMGAATATLIARGLQSAGLLIHILRLKETKPFDLLGRQEKDHHGAAEQRHVGYATGAAYFIEVGAFAGMTMFAGHIGEIEVASWTIVLNYASVVFMVPMGLSAGCSVLVGKAFGAGDFAALARMGRVSFISAGAFTTAVVIFTALFAGTISRFYSHDPHLLPNVKMGLLLSCFFFIPDGLQVVAAQALRARRDILAPTVIHYVSYGAIMLPLGFVFSIVFGWGVAGLVWAVVAASLISGTFQTARFLWLDRRAAVMPAA</sequence>
<feature type="transmembrane region" description="Helical" evidence="2">
    <location>
        <begin position="365"/>
        <end position="387"/>
    </location>
</feature>